<gene>
    <name evidence="2" type="ORF">PHMEG_0001387</name>
</gene>
<reference evidence="3" key="1">
    <citation type="submission" date="2017-03" db="EMBL/GenBank/DDBJ databases">
        <title>Phytopthora megakarya and P. palmivora, two closely related causual agents of cacao black pod achieved similar genome size and gene model numbers by different mechanisms.</title>
        <authorList>
            <person name="Ali S."/>
            <person name="Shao J."/>
            <person name="Larry D.J."/>
            <person name="Kronmiller B."/>
            <person name="Shen D."/>
            <person name="Strem M.D."/>
            <person name="Melnick R.L."/>
            <person name="Guiltinan M.J."/>
            <person name="Tyler B.M."/>
            <person name="Meinhardt L.W."/>
            <person name="Bailey B.A."/>
        </authorList>
    </citation>
    <scope>NUCLEOTIDE SEQUENCE [LARGE SCALE GENOMIC DNA]</scope>
    <source>
        <strain evidence="3">zdho120</strain>
    </source>
</reference>
<sequence>MCDRSLHDWAASTTEKWAQEAKTQWRRHQKSEMMVRIRANKKEAIKQLRSERDALELQVKQQLNAFASQRATADEPLNEEERVRLAVRRLALEGDNLRQENAKLRHKLQKHARFWSMSSQAFVTIAYYSDEIPMRQTLDDARKKNPRLPHPDEGWRVHFPNGEPSFYFQPFTRSEFDAAIKHYHELAAEWEPTLSAAGQLFGWAVSLAPVSRRPGNSFVTCARFTTRVCCALDAADRVLVTSDINKWRLVVTPPGYRADQRASVNTQVLQEFDKDAQVMVFNIPGKTHTRFFHVHQRQVTVNEASGQRAVVFTAMAADSKANARCRDAEELQHNVRWIREGGHTVKFTEVNHNTIEIVCEHWAVCESELQARHLYIRWAHAIAASYWSDQLMLPKLLKTK</sequence>
<evidence type="ECO:0000313" key="2">
    <source>
        <dbReference type="EMBL" id="OWZ23702.1"/>
    </source>
</evidence>
<dbReference type="Proteomes" id="UP000198211">
    <property type="component" value="Unassembled WGS sequence"/>
</dbReference>
<keyword evidence="1" id="KW-0175">Coiled coil</keyword>
<dbReference type="AlphaFoldDB" id="A0A225X204"/>
<organism evidence="2 3">
    <name type="scientific">Phytophthora megakarya</name>
    <dbReference type="NCBI Taxonomy" id="4795"/>
    <lineage>
        <taxon>Eukaryota</taxon>
        <taxon>Sar</taxon>
        <taxon>Stramenopiles</taxon>
        <taxon>Oomycota</taxon>
        <taxon>Peronosporomycetes</taxon>
        <taxon>Peronosporales</taxon>
        <taxon>Peronosporaceae</taxon>
        <taxon>Phytophthora</taxon>
    </lineage>
</organism>
<dbReference type="EMBL" id="NBNE01000049">
    <property type="protein sequence ID" value="OWZ23702.1"/>
    <property type="molecule type" value="Genomic_DNA"/>
</dbReference>
<protein>
    <submittedName>
        <fullName evidence="2">Uncharacterized protein</fullName>
    </submittedName>
</protein>
<proteinExistence type="predicted"/>
<comment type="caution">
    <text evidence="2">The sequence shown here is derived from an EMBL/GenBank/DDBJ whole genome shotgun (WGS) entry which is preliminary data.</text>
</comment>
<dbReference type="OrthoDB" id="118391at2759"/>
<keyword evidence="3" id="KW-1185">Reference proteome</keyword>
<name>A0A225X204_9STRA</name>
<feature type="coiled-coil region" evidence="1">
    <location>
        <begin position="38"/>
        <end position="107"/>
    </location>
</feature>
<evidence type="ECO:0000256" key="1">
    <source>
        <dbReference type="SAM" id="Coils"/>
    </source>
</evidence>
<accession>A0A225X204</accession>
<evidence type="ECO:0000313" key="3">
    <source>
        <dbReference type="Proteomes" id="UP000198211"/>
    </source>
</evidence>